<dbReference type="PANTHER" id="PTHR24100">
    <property type="entry name" value="BUTYROPHILIN"/>
    <property type="match status" value="1"/>
</dbReference>
<keyword evidence="5 15" id="KW-1133">Transmembrane helix</keyword>
<evidence type="ECO:0000259" key="16">
    <source>
        <dbReference type="PROSITE" id="PS50835"/>
    </source>
</evidence>
<dbReference type="FunFam" id="2.60.40.10:FF:000499">
    <property type="entry name" value="CD276 antigen"/>
    <property type="match status" value="2"/>
</dbReference>
<dbReference type="GO" id="GO:0042110">
    <property type="term" value="P:T cell activation"/>
    <property type="evidence" value="ECO:0007669"/>
    <property type="project" value="UniProtKB-ARBA"/>
</dbReference>
<feature type="compositionally biased region" description="Pro residues" evidence="14">
    <location>
        <begin position="215"/>
        <end position="225"/>
    </location>
</feature>
<dbReference type="InterPro" id="IPR047318">
    <property type="entry name" value="CD276_IgV"/>
</dbReference>
<dbReference type="InterPro" id="IPR007110">
    <property type="entry name" value="Ig-like_dom"/>
</dbReference>
<evidence type="ECO:0000256" key="12">
    <source>
        <dbReference type="ARBA" id="ARBA00081261"/>
    </source>
</evidence>
<keyword evidence="8" id="KW-0325">Glycoprotein</keyword>
<dbReference type="GO" id="GO:0016020">
    <property type="term" value="C:membrane"/>
    <property type="evidence" value="ECO:0007669"/>
    <property type="project" value="UniProtKB-SubCell"/>
</dbReference>
<evidence type="ECO:0000256" key="10">
    <source>
        <dbReference type="ARBA" id="ARBA00065257"/>
    </source>
</evidence>
<feature type="compositionally biased region" description="Low complexity" evidence="14">
    <location>
        <begin position="240"/>
        <end position="252"/>
    </location>
</feature>
<gene>
    <name evidence="17" type="primary">CD276</name>
</gene>
<dbReference type="SUPFAM" id="SSF48726">
    <property type="entry name" value="Immunoglobulin"/>
    <property type="match status" value="4"/>
</dbReference>
<name>A0A8P0SXZ1_CANLF</name>
<dbReference type="Ensembl" id="ENSCAFT00000086574.2">
    <property type="protein sequence ID" value="ENSCAFP00000044880.2"/>
    <property type="gene ID" value="ENSCAFG00000017820.5"/>
</dbReference>
<evidence type="ECO:0000256" key="4">
    <source>
        <dbReference type="ARBA" id="ARBA00022729"/>
    </source>
</evidence>
<feature type="domain" description="Ig-like" evidence="16">
    <location>
        <begin position="703"/>
        <end position="796"/>
    </location>
</feature>
<dbReference type="Pfam" id="PF07686">
    <property type="entry name" value="V-set"/>
    <property type="match status" value="2"/>
</dbReference>
<keyword evidence="7" id="KW-1015">Disulfide bond</keyword>
<evidence type="ECO:0000256" key="6">
    <source>
        <dbReference type="ARBA" id="ARBA00023136"/>
    </source>
</evidence>
<comment type="similarity">
    <text evidence="2">Belongs to the immunoglobulin superfamily. BTN/MOG family.</text>
</comment>
<proteinExistence type="inferred from homology"/>
<evidence type="ECO:0000313" key="17">
    <source>
        <dbReference type="Ensembl" id="ENSCAFP00000044880.2"/>
    </source>
</evidence>
<evidence type="ECO:0000256" key="13">
    <source>
        <dbReference type="ARBA" id="ARBA00081722"/>
    </source>
</evidence>
<feature type="compositionally biased region" description="Acidic residues" evidence="14">
    <location>
        <begin position="839"/>
        <end position="850"/>
    </location>
</feature>
<keyword evidence="3 15" id="KW-0812">Transmembrane</keyword>
<evidence type="ECO:0000256" key="1">
    <source>
        <dbReference type="ARBA" id="ARBA00004479"/>
    </source>
</evidence>
<dbReference type="InterPro" id="IPR013783">
    <property type="entry name" value="Ig-like_fold"/>
</dbReference>
<dbReference type="CDD" id="cd20934">
    <property type="entry name" value="IgV_B7-H3"/>
    <property type="match status" value="2"/>
</dbReference>
<keyword evidence="9" id="KW-0393">Immunoglobulin domain</keyword>
<dbReference type="GO" id="GO:0042102">
    <property type="term" value="P:positive regulation of T cell proliferation"/>
    <property type="evidence" value="ECO:0007669"/>
    <property type="project" value="UniProtKB-ARBA"/>
</dbReference>
<dbReference type="PANTHER" id="PTHR24100:SF155">
    <property type="entry name" value="CD276 ANTIGEN"/>
    <property type="match status" value="1"/>
</dbReference>
<evidence type="ECO:0000313" key="18">
    <source>
        <dbReference type="Proteomes" id="UP000002254"/>
    </source>
</evidence>
<dbReference type="Gene3D" id="2.60.40.10">
    <property type="entry name" value="Immunoglobulins"/>
    <property type="match status" value="4"/>
</dbReference>
<feature type="compositionally biased region" description="Pro residues" evidence="14">
    <location>
        <begin position="267"/>
        <end position="285"/>
    </location>
</feature>
<dbReference type="InterPro" id="IPR013106">
    <property type="entry name" value="Ig_V-set"/>
</dbReference>
<feature type="compositionally biased region" description="Low complexity" evidence="14">
    <location>
        <begin position="109"/>
        <end position="125"/>
    </location>
</feature>
<feature type="domain" description="Ig-like" evidence="16">
    <location>
        <begin position="583"/>
        <end position="697"/>
    </location>
</feature>
<dbReference type="FunCoup" id="A0A8P0SXZ1">
    <property type="interactions" value="11"/>
</dbReference>
<organism evidence="17 18">
    <name type="scientific">Canis lupus familiaris</name>
    <name type="common">Dog</name>
    <name type="synonym">Canis familiaris</name>
    <dbReference type="NCBI Taxonomy" id="9615"/>
    <lineage>
        <taxon>Eukaryota</taxon>
        <taxon>Metazoa</taxon>
        <taxon>Chordata</taxon>
        <taxon>Craniata</taxon>
        <taxon>Vertebrata</taxon>
        <taxon>Euteleostomi</taxon>
        <taxon>Mammalia</taxon>
        <taxon>Eutheria</taxon>
        <taxon>Laurasiatheria</taxon>
        <taxon>Carnivora</taxon>
        <taxon>Caniformia</taxon>
        <taxon>Canidae</taxon>
        <taxon>Canis</taxon>
    </lineage>
</organism>
<reference evidence="17 18" key="1">
    <citation type="journal article" date="2005" name="Nature">
        <title>Genome sequence, comparative analysis and haplotype structure of the domestic dog.</title>
        <authorList>
            <consortium name="Broad Sequencing Platform"/>
            <person name="Lindblad-Toh K."/>
            <person name="Wade C.M."/>
            <person name="Mikkelsen T.S."/>
            <person name="Karlsson E.K."/>
            <person name="Jaffe D.B."/>
            <person name="Kamal M."/>
            <person name="Clamp M."/>
            <person name="Chang J.L."/>
            <person name="Kulbokas E.J. III"/>
            <person name="Zody M.C."/>
            <person name="Mauceli E."/>
            <person name="Xie X."/>
            <person name="Breen M."/>
            <person name="Wayne R.K."/>
            <person name="Ostrander E.A."/>
            <person name="Ponting C.P."/>
            <person name="Galibert F."/>
            <person name="Smith D.R."/>
            <person name="DeJong P.J."/>
            <person name="Kirkness E."/>
            <person name="Alvarez P."/>
            <person name="Biagi T."/>
            <person name="Brockman W."/>
            <person name="Butler J."/>
            <person name="Chin C.W."/>
            <person name="Cook A."/>
            <person name="Cuff J."/>
            <person name="Daly M.J."/>
            <person name="DeCaprio D."/>
            <person name="Gnerre S."/>
            <person name="Grabherr M."/>
            <person name="Kellis M."/>
            <person name="Kleber M."/>
            <person name="Bardeleben C."/>
            <person name="Goodstadt L."/>
            <person name="Heger A."/>
            <person name="Hitte C."/>
            <person name="Kim L."/>
            <person name="Koepfli K.P."/>
            <person name="Parker H.G."/>
            <person name="Pollinger J.P."/>
            <person name="Searle S.M."/>
            <person name="Sutter N.B."/>
            <person name="Thomas R."/>
            <person name="Webber C."/>
            <person name="Baldwin J."/>
            <person name="Abebe A."/>
            <person name="Abouelleil A."/>
            <person name="Aftuck L."/>
            <person name="Ait-Zahra M."/>
            <person name="Aldredge T."/>
            <person name="Allen N."/>
            <person name="An P."/>
            <person name="Anderson S."/>
            <person name="Antoine C."/>
            <person name="Arachchi H."/>
            <person name="Aslam A."/>
            <person name="Ayotte L."/>
            <person name="Bachantsang P."/>
            <person name="Barry A."/>
            <person name="Bayul T."/>
            <person name="Benamara M."/>
            <person name="Berlin A."/>
            <person name="Bessette D."/>
            <person name="Blitshteyn B."/>
            <person name="Bloom T."/>
            <person name="Blye J."/>
            <person name="Boguslavskiy L."/>
            <person name="Bonnet C."/>
            <person name="Boukhgalter B."/>
            <person name="Brown A."/>
            <person name="Cahill P."/>
            <person name="Calixte N."/>
            <person name="Camarata J."/>
            <person name="Cheshatsang Y."/>
            <person name="Chu J."/>
            <person name="Citroen M."/>
            <person name="Collymore A."/>
            <person name="Cooke P."/>
            <person name="Dawoe T."/>
            <person name="Daza R."/>
            <person name="Decktor K."/>
            <person name="DeGray S."/>
            <person name="Dhargay N."/>
            <person name="Dooley K."/>
            <person name="Dooley K."/>
            <person name="Dorje P."/>
            <person name="Dorjee K."/>
            <person name="Dorris L."/>
            <person name="Duffey N."/>
            <person name="Dupes A."/>
            <person name="Egbiremolen O."/>
            <person name="Elong R."/>
            <person name="Falk J."/>
            <person name="Farina A."/>
            <person name="Faro S."/>
            <person name="Ferguson D."/>
            <person name="Ferreira P."/>
            <person name="Fisher S."/>
            <person name="FitzGerald M."/>
            <person name="Foley K."/>
            <person name="Foley C."/>
            <person name="Franke A."/>
            <person name="Friedrich D."/>
            <person name="Gage D."/>
            <person name="Garber M."/>
            <person name="Gearin G."/>
            <person name="Giannoukos G."/>
            <person name="Goode T."/>
            <person name="Goyette A."/>
            <person name="Graham J."/>
            <person name="Grandbois E."/>
            <person name="Gyaltsen K."/>
            <person name="Hafez N."/>
            <person name="Hagopian D."/>
            <person name="Hagos B."/>
            <person name="Hall J."/>
            <person name="Healy C."/>
            <person name="Hegarty R."/>
            <person name="Honan T."/>
            <person name="Horn A."/>
            <person name="Houde N."/>
            <person name="Hughes L."/>
            <person name="Hunnicutt L."/>
            <person name="Husby M."/>
            <person name="Jester B."/>
            <person name="Jones C."/>
            <person name="Kamat A."/>
            <person name="Kanga B."/>
            <person name="Kells C."/>
            <person name="Khazanovich D."/>
            <person name="Kieu A.C."/>
            <person name="Kisner P."/>
            <person name="Kumar M."/>
            <person name="Lance K."/>
            <person name="Landers T."/>
            <person name="Lara M."/>
            <person name="Lee W."/>
            <person name="Leger J.P."/>
            <person name="Lennon N."/>
            <person name="Leuper L."/>
            <person name="LeVine S."/>
            <person name="Liu J."/>
            <person name="Liu X."/>
            <person name="Lokyitsang Y."/>
            <person name="Lokyitsang T."/>
            <person name="Lui A."/>
            <person name="Macdonald J."/>
            <person name="Major J."/>
            <person name="Marabella R."/>
            <person name="Maru K."/>
            <person name="Matthews C."/>
            <person name="McDonough S."/>
            <person name="Mehta T."/>
            <person name="Meldrim J."/>
            <person name="Melnikov A."/>
            <person name="Meneus L."/>
            <person name="Mihalev A."/>
            <person name="Mihova T."/>
            <person name="Miller K."/>
            <person name="Mittelman R."/>
            <person name="Mlenga V."/>
            <person name="Mulrain L."/>
            <person name="Munson G."/>
            <person name="Navidi A."/>
            <person name="Naylor J."/>
            <person name="Nguyen T."/>
            <person name="Nguyen N."/>
            <person name="Nguyen C."/>
            <person name="Nguyen T."/>
            <person name="Nicol R."/>
            <person name="Norbu N."/>
            <person name="Norbu C."/>
            <person name="Novod N."/>
            <person name="Nyima T."/>
            <person name="Olandt P."/>
            <person name="O'Neill B."/>
            <person name="O'Neill K."/>
            <person name="Osman S."/>
            <person name="Oyono L."/>
            <person name="Patti C."/>
            <person name="Perrin D."/>
            <person name="Phunkhang P."/>
            <person name="Pierre F."/>
            <person name="Priest M."/>
            <person name="Rachupka A."/>
            <person name="Raghuraman S."/>
            <person name="Rameau R."/>
            <person name="Ray V."/>
            <person name="Raymond C."/>
            <person name="Rege F."/>
            <person name="Rise C."/>
            <person name="Rogers J."/>
            <person name="Rogov P."/>
            <person name="Sahalie J."/>
            <person name="Settipalli S."/>
            <person name="Sharpe T."/>
            <person name="Shea T."/>
            <person name="Sheehan M."/>
            <person name="Sherpa N."/>
            <person name="Shi J."/>
            <person name="Shih D."/>
            <person name="Sloan J."/>
            <person name="Smith C."/>
            <person name="Sparrow T."/>
            <person name="Stalker J."/>
            <person name="Stange-Thomann N."/>
            <person name="Stavropoulos S."/>
            <person name="Stone C."/>
            <person name="Stone S."/>
            <person name="Sykes S."/>
            <person name="Tchuinga P."/>
            <person name="Tenzing P."/>
            <person name="Tesfaye S."/>
            <person name="Thoulutsang D."/>
            <person name="Thoulutsang Y."/>
            <person name="Topham K."/>
            <person name="Topping I."/>
            <person name="Tsamla T."/>
            <person name="Vassiliev H."/>
            <person name="Venkataraman V."/>
            <person name="Vo A."/>
            <person name="Wangchuk T."/>
            <person name="Wangdi T."/>
            <person name="Weiand M."/>
            <person name="Wilkinson J."/>
            <person name="Wilson A."/>
            <person name="Yadav S."/>
            <person name="Yang S."/>
            <person name="Yang X."/>
            <person name="Young G."/>
            <person name="Yu Q."/>
            <person name="Zainoun J."/>
            <person name="Zembek L."/>
            <person name="Zimmer A."/>
            <person name="Lander E.S."/>
        </authorList>
    </citation>
    <scope>NUCLEOTIDE SEQUENCE [LARGE SCALE GENOMIC DNA]</scope>
    <source>
        <strain evidence="17">Boxer</strain>
    </source>
</reference>
<accession>A0A8P0SXZ1</accession>
<feature type="compositionally biased region" description="Pro residues" evidence="14">
    <location>
        <begin position="306"/>
        <end position="318"/>
    </location>
</feature>
<keyword evidence="6 15" id="KW-0472">Membrane</keyword>
<feature type="compositionally biased region" description="Pro residues" evidence="14">
    <location>
        <begin position="1"/>
        <end position="13"/>
    </location>
</feature>
<feature type="region of interest" description="Disordered" evidence="14">
    <location>
        <begin position="839"/>
        <end position="874"/>
    </location>
</feature>
<dbReference type="InterPro" id="IPR036179">
    <property type="entry name" value="Ig-like_dom_sf"/>
</dbReference>
<dbReference type="GO" id="GO:0032649">
    <property type="term" value="P:regulation of type II interferon production"/>
    <property type="evidence" value="ECO:0007669"/>
    <property type="project" value="UniProtKB-ARBA"/>
</dbReference>
<evidence type="ECO:0000256" key="15">
    <source>
        <dbReference type="SAM" id="Phobius"/>
    </source>
</evidence>
<dbReference type="SMART" id="SM00409">
    <property type="entry name" value="IG"/>
    <property type="match status" value="4"/>
</dbReference>
<feature type="compositionally biased region" description="Gly residues" evidence="14">
    <location>
        <begin position="126"/>
        <end position="146"/>
    </location>
</feature>
<evidence type="ECO:0000256" key="7">
    <source>
        <dbReference type="ARBA" id="ARBA00023157"/>
    </source>
</evidence>
<feature type="transmembrane region" description="Helical" evidence="15">
    <location>
        <begin position="806"/>
        <end position="829"/>
    </location>
</feature>
<dbReference type="SMART" id="SM00408">
    <property type="entry name" value="IGc2"/>
    <property type="match status" value="4"/>
</dbReference>
<dbReference type="SMART" id="SM00406">
    <property type="entry name" value="IGv"/>
    <property type="match status" value="2"/>
</dbReference>
<feature type="domain" description="Ig-like" evidence="16">
    <location>
        <begin position="383"/>
        <end position="479"/>
    </location>
</feature>
<keyword evidence="4" id="KW-0732">Signal</keyword>
<evidence type="ECO:0000256" key="9">
    <source>
        <dbReference type="ARBA" id="ARBA00023319"/>
    </source>
</evidence>
<dbReference type="GO" id="GO:0001819">
    <property type="term" value="P:positive regulation of cytokine production"/>
    <property type="evidence" value="ECO:0007669"/>
    <property type="project" value="UniProtKB-ARBA"/>
</dbReference>
<dbReference type="InterPro" id="IPR003598">
    <property type="entry name" value="Ig_sub2"/>
</dbReference>
<evidence type="ECO:0000256" key="2">
    <source>
        <dbReference type="ARBA" id="ARBA00007591"/>
    </source>
</evidence>
<evidence type="ECO:0000256" key="3">
    <source>
        <dbReference type="ARBA" id="ARBA00022692"/>
    </source>
</evidence>
<comment type="subunit">
    <text evidence="10">Interacts with TREML2 and this interaction enhances T-cell activation.</text>
</comment>
<protein>
    <recommendedName>
        <fullName evidence="11">CD276 antigen</fullName>
    </recommendedName>
    <alternativeName>
        <fullName evidence="12">B7 homolog 3</fullName>
    </alternativeName>
    <alternativeName>
        <fullName evidence="13">Costimulatory molecule</fullName>
    </alternativeName>
</protein>
<dbReference type="InterPro" id="IPR053896">
    <property type="entry name" value="BTN3A2-like_Ig-C"/>
</dbReference>
<dbReference type="PROSITE" id="PS50835">
    <property type="entry name" value="IG_LIKE"/>
    <property type="match status" value="4"/>
</dbReference>
<comment type="subcellular location">
    <subcellularLocation>
        <location evidence="1">Membrane</location>
        <topology evidence="1">Single-pass type I membrane protein</topology>
    </subcellularLocation>
</comment>
<evidence type="ECO:0000256" key="11">
    <source>
        <dbReference type="ARBA" id="ARBA00070103"/>
    </source>
</evidence>
<feature type="compositionally biased region" description="Gly residues" evidence="14">
    <location>
        <begin position="22"/>
        <end position="35"/>
    </location>
</feature>
<evidence type="ECO:0000256" key="14">
    <source>
        <dbReference type="SAM" id="MobiDB-lite"/>
    </source>
</evidence>
<dbReference type="InterPro" id="IPR003599">
    <property type="entry name" value="Ig_sub"/>
</dbReference>
<dbReference type="Proteomes" id="UP000002254">
    <property type="component" value="Chromosome 30"/>
</dbReference>
<dbReference type="Pfam" id="PF22705">
    <property type="entry name" value="C2-set_3"/>
    <property type="match status" value="2"/>
</dbReference>
<evidence type="ECO:0000256" key="8">
    <source>
        <dbReference type="ARBA" id="ARBA00023180"/>
    </source>
</evidence>
<sequence length="874" mass="90062">MGRSRAPPPPPPESGVCSGVSGVRGGDGPEQSGGGPPTPGSAPGSGVGDGPEPSGEGDNGGIPTLGSAPGSGRGWALAERPLRPPRGLLRGLLRGRGRDGPEQSAPHPGVSSGVCSGVRGEMGSSRAGGGWGGTTLGSAPGSGAGDGPEQSAPLPPPRGLLRGQWGMGPSRTPPSPPPESGVYSGVRGGGWARAERGGPPTRDLLRGLGGEGPEPSAPSPPPPPESGAARGSSGAGAGSGRAQASAGGRAAGPIPPLGRSPAAFPGPRLPRPAPPLGLAGPPPTPTRARPGGGGQSQRRVRVSRAPVPPVPPVPPPPRAESRAAGAAFHHGEPSCQLPLRKMLRRASADVGVRLAAALAALWFCITGAVEVQVPEDPVVALVGTDATLRCSFSPEPGFSLAQLNLIWQLTDTKQLVHSFAEGRDQGSAYANRTALFPDLLAQGNASLRLQRVRVADEGSFTCFVSIRDFGSAAVSLQVAAPYSKPSMTLEPSKDLRPGDTVTITCSSYRGYPEAEVLWQDGQGAPLTGNVTTSQMANEQSLFDVRSVLRVVLGANGTYSCLVRNPVLQQDARGSVTITPHRSPTGAVEVQVPEDPVVALVGTDATLCCSFSPEPGFSLAQLNLIWQLTDTKQLVHSFAEGRDQGSAYANRTALFPDLLAQGNASLRLQRVRVADEGSFTCFVSIRDFGSAAVSLQVAAPYSKPSMTLEPSKDLRPGDTVTITCSSYRGYPEAEVLWQDGQGAPLTGNVTTSQMANEQGLFDVRSVLRVVLGANGTYSCLVRNPVLQQDAHGSVTITGQPMTFPPEALWVTVGLSVCLVALLVALAFVCWRKIKQSCEEENAGAEDQDGDGEGSKTALRPLKHSESKEDDGQEIA</sequence>
<dbReference type="InterPro" id="IPR050504">
    <property type="entry name" value="IgSF_BTN/MOG"/>
</dbReference>
<evidence type="ECO:0000256" key="5">
    <source>
        <dbReference type="ARBA" id="ARBA00022989"/>
    </source>
</evidence>
<dbReference type="FunFam" id="2.60.40.10:FF:000438">
    <property type="entry name" value="CD276 antigen"/>
    <property type="match status" value="2"/>
</dbReference>
<feature type="compositionally biased region" description="Low complexity" evidence="14">
    <location>
        <begin position="159"/>
        <end position="170"/>
    </location>
</feature>
<feature type="region of interest" description="Disordered" evidence="14">
    <location>
        <begin position="1"/>
        <end position="322"/>
    </location>
</feature>
<reference evidence="17" key="2">
    <citation type="submission" date="2025-08" db="UniProtKB">
        <authorList>
            <consortium name="Ensembl"/>
        </authorList>
    </citation>
    <scope>IDENTIFICATION</scope>
</reference>
<feature type="domain" description="Ig-like" evidence="16">
    <location>
        <begin position="485"/>
        <end position="578"/>
    </location>
</feature>
<dbReference type="AlphaFoldDB" id="A0A8P0SXZ1"/>